<dbReference type="AlphaFoldDB" id="A0A0A9CR21"/>
<dbReference type="EMBL" id="GBRH01222055">
    <property type="protein sequence ID" value="JAD75840.1"/>
    <property type="molecule type" value="Transcribed_RNA"/>
</dbReference>
<dbReference type="PANTHER" id="PTHR47780:SF1">
    <property type="entry name" value="PROTEIN SET DOMAIN GROUP 41"/>
    <property type="match status" value="1"/>
</dbReference>
<evidence type="ECO:0000313" key="1">
    <source>
        <dbReference type="EMBL" id="JAD75840.1"/>
    </source>
</evidence>
<reference evidence="1" key="2">
    <citation type="journal article" date="2015" name="Data Brief">
        <title>Shoot transcriptome of the giant reed, Arundo donax.</title>
        <authorList>
            <person name="Barrero R.A."/>
            <person name="Guerrero F.D."/>
            <person name="Moolhuijzen P."/>
            <person name="Goolsby J.A."/>
            <person name="Tidwell J."/>
            <person name="Bellgard S.E."/>
            <person name="Bellgard M.I."/>
        </authorList>
    </citation>
    <scope>NUCLEOTIDE SEQUENCE</scope>
    <source>
        <tissue evidence="1">Shoot tissue taken approximately 20 cm above the soil surface</tissue>
    </source>
</reference>
<dbReference type="PANTHER" id="PTHR47780">
    <property type="entry name" value="PROTEIN SET DOMAIN GROUP 41"/>
    <property type="match status" value="1"/>
</dbReference>
<proteinExistence type="predicted"/>
<reference evidence="1" key="1">
    <citation type="submission" date="2014-09" db="EMBL/GenBank/DDBJ databases">
        <authorList>
            <person name="Magalhaes I.L.F."/>
            <person name="Oliveira U."/>
            <person name="Santos F.R."/>
            <person name="Vidigal T.H.D.A."/>
            <person name="Brescovit A.D."/>
            <person name="Santos A.J."/>
        </authorList>
    </citation>
    <scope>NUCLEOTIDE SEQUENCE</scope>
    <source>
        <tissue evidence="1">Shoot tissue taken approximately 20 cm above the soil surface</tissue>
    </source>
</reference>
<sequence>MSSARNSRAQTAVGFSDGLKVERAALWAVITNSVEVQLNEGLAVGIAVYGPSFSWFNHSCSPNASYWFVLAPRNEDGNSHISKSRAVPSSKGVTTDAWHAWQYEDGSARGLSL</sequence>
<dbReference type="SUPFAM" id="SSF82199">
    <property type="entry name" value="SET domain"/>
    <property type="match status" value="1"/>
</dbReference>
<name>A0A0A9CR21_ARUDO</name>
<accession>A0A0A9CR21</accession>
<protein>
    <recommendedName>
        <fullName evidence="2">SET domain-containing protein</fullName>
    </recommendedName>
</protein>
<organism evidence="1">
    <name type="scientific">Arundo donax</name>
    <name type="common">Giant reed</name>
    <name type="synonym">Donax arundinaceus</name>
    <dbReference type="NCBI Taxonomy" id="35708"/>
    <lineage>
        <taxon>Eukaryota</taxon>
        <taxon>Viridiplantae</taxon>
        <taxon>Streptophyta</taxon>
        <taxon>Embryophyta</taxon>
        <taxon>Tracheophyta</taxon>
        <taxon>Spermatophyta</taxon>
        <taxon>Magnoliopsida</taxon>
        <taxon>Liliopsida</taxon>
        <taxon>Poales</taxon>
        <taxon>Poaceae</taxon>
        <taxon>PACMAD clade</taxon>
        <taxon>Arundinoideae</taxon>
        <taxon>Arundineae</taxon>
        <taxon>Arundo</taxon>
    </lineage>
</organism>
<dbReference type="Gene3D" id="2.170.270.10">
    <property type="entry name" value="SET domain"/>
    <property type="match status" value="1"/>
</dbReference>
<evidence type="ECO:0008006" key="2">
    <source>
        <dbReference type="Google" id="ProtNLM"/>
    </source>
</evidence>
<dbReference type="InterPro" id="IPR046341">
    <property type="entry name" value="SET_dom_sf"/>
</dbReference>